<sequence>MAEGTPAGSRIPFYSGWDGVGKRRRSEKGSGAKAGEKQWSALPGRRLSDEGGESRAQGEETGSRGRAGERGATDCRAVSDKAGKGVVAAVVGVGEGGIVGFGAGRHNGDGRLRESCGGGGWIRDSGRSGVACGDAGDAATQDGAAASSGAEVRKGRGGGWRRATEGVAADGDGRRREGRWMAARRRGKGGAGWRWATEGELWRRRMDPRGGKRTEEEVPVGGARAHSGTAVSHDASSATAASMAARQDVGAVASTGPSTPCTRARDAMPLAVAAAIRVPRRRAGPPALRPYPEVDRCGVEHVAALGADDEDGGVGLKLRGEALDEDLVGVEDAGAMELGRDGRRWHRGLSAAASPAWRPPDSSPRSSAAAAVRPLAAASARLEPSIPSPSSASTSSSLPSIPSLASISHSARIRPPQPGTSILRRAALICAPYRTEMADGASDPVASSRRRPTAVGADGVGIQRPS</sequence>
<feature type="compositionally biased region" description="Low complexity" evidence="1">
    <location>
        <begin position="140"/>
        <end position="150"/>
    </location>
</feature>
<feature type="region of interest" description="Disordered" evidence="1">
    <location>
        <begin position="208"/>
        <end position="242"/>
    </location>
</feature>
<dbReference type="Gramene" id="TKV97021">
    <property type="protein sequence ID" value="TKV97021"/>
    <property type="gene ID" value="SEVIR_9G468800v2"/>
</dbReference>
<gene>
    <name evidence="2" type="ORF">SEVIR_9G468800v2</name>
</gene>
<keyword evidence="3" id="KW-1185">Reference proteome</keyword>
<reference evidence="2" key="1">
    <citation type="submission" date="2019-03" db="EMBL/GenBank/DDBJ databases">
        <title>WGS assembly of Setaria viridis.</title>
        <authorList>
            <person name="Huang P."/>
            <person name="Jenkins J."/>
            <person name="Grimwood J."/>
            <person name="Barry K."/>
            <person name="Healey A."/>
            <person name="Mamidi S."/>
            <person name="Sreedasyam A."/>
            <person name="Shu S."/>
            <person name="Feldman M."/>
            <person name="Wu J."/>
            <person name="Yu Y."/>
            <person name="Chen C."/>
            <person name="Johnson J."/>
            <person name="Rokhsar D."/>
            <person name="Baxter I."/>
            <person name="Schmutz J."/>
            <person name="Brutnell T."/>
            <person name="Kellogg E."/>
        </authorList>
    </citation>
    <scope>NUCLEOTIDE SEQUENCE [LARGE SCALE GENOMIC DNA]</scope>
</reference>
<accession>A0A4U6T759</accession>
<feature type="compositionally biased region" description="Low complexity" evidence="1">
    <location>
        <begin position="363"/>
        <end position="400"/>
    </location>
</feature>
<evidence type="ECO:0000313" key="2">
    <source>
        <dbReference type="EMBL" id="TKV97021.1"/>
    </source>
</evidence>
<evidence type="ECO:0000313" key="3">
    <source>
        <dbReference type="Proteomes" id="UP000298652"/>
    </source>
</evidence>
<evidence type="ECO:0000256" key="1">
    <source>
        <dbReference type="SAM" id="MobiDB-lite"/>
    </source>
</evidence>
<feature type="compositionally biased region" description="Low complexity" evidence="1">
    <location>
        <begin position="230"/>
        <end position="242"/>
    </location>
</feature>
<feature type="compositionally biased region" description="Basic and acidic residues" evidence="1">
    <location>
        <begin position="46"/>
        <end position="76"/>
    </location>
</feature>
<dbReference type="AlphaFoldDB" id="A0A4U6T759"/>
<proteinExistence type="predicted"/>
<feature type="region of interest" description="Disordered" evidence="1">
    <location>
        <begin position="140"/>
        <end position="171"/>
    </location>
</feature>
<feature type="region of interest" description="Disordered" evidence="1">
    <location>
        <begin position="1"/>
        <end position="76"/>
    </location>
</feature>
<feature type="region of interest" description="Disordered" evidence="1">
    <location>
        <begin position="351"/>
        <end position="400"/>
    </location>
</feature>
<dbReference type="EMBL" id="CM016560">
    <property type="protein sequence ID" value="TKV97021.1"/>
    <property type="molecule type" value="Genomic_DNA"/>
</dbReference>
<organism evidence="2 3">
    <name type="scientific">Setaria viridis</name>
    <name type="common">Green bristlegrass</name>
    <name type="synonym">Setaria italica subsp. viridis</name>
    <dbReference type="NCBI Taxonomy" id="4556"/>
    <lineage>
        <taxon>Eukaryota</taxon>
        <taxon>Viridiplantae</taxon>
        <taxon>Streptophyta</taxon>
        <taxon>Embryophyta</taxon>
        <taxon>Tracheophyta</taxon>
        <taxon>Spermatophyta</taxon>
        <taxon>Magnoliopsida</taxon>
        <taxon>Liliopsida</taxon>
        <taxon>Poales</taxon>
        <taxon>Poaceae</taxon>
        <taxon>PACMAD clade</taxon>
        <taxon>Panicoideae</taxon>
        <taxon>Panicodae</taxon>
        <taxon>Paniceae</taxon>
        <taxon>Cenchrinae</taxon>
        <taxon>Setaria</taxon>
    </lineage>
</organism>
<feature type="compositionally biased region" description="Basic and acidic residues" evidence="1">
    <location>
        <begin position="27"/>
        <end position="36"/>
    </location>
</feature>
<name>A0A4U6T759_SETVI</name>
<dbReference type="Proteomes" id="UP000298652">
    <property type="component" value="Chromosome 9"/>
</dbReference>
<feature type="region of interest" description="Disordered" evidence="1">
    <location>
        <begin position="438"/>
        <end position="466"/>
    </location>
</feature>
<protein>
    <submittedName>
        <fullName evidence="2">Uncharacterized protein</fullName>
    </submittedName>
</protein>